<comment type="caution">
    <text evidence="2">The sequence shown here is derived from an EMBL/GenBank/DDBJ whole genome shotgun (WGS) entry which is preliminary data.</text>
</comment>
<organism evidence="2 3">
    <name type="scientific">Paractinoplanes brasiliensis</name>
    <dbReference type="NCBI Taxonomy" id="52695"/>
    <lineage>
        <taxon>Bacteria</taxon>
        <taxon>Bacillati</taxon>
        <taxon>Actinomycetota</taxon>
        <taxon>Actinomycetes</taxon>
        <taxon>Micromonosporales</taxon>
        <taxon>Micromonosporaceae</taxon>
        <taxon>Paractinoplanes</taxon>
    </lineage>
</organism>
<dbReference type="EMBL" id="SNWR01000001">
    <property type="protein sequence ID" value="TDO37978.1"/>
    <property type="molecule type" value="Genomic_DNA"/>
</dbReference>
<evidence type="ECO:0000313" key="2">
    <source>
        <dbReference type="EMBL" id="TDO37978.1"/>
    </source>
</evidence>
<evidence type="ECO:0000313" key="3">
    <source>
        <dbReference type="Proteomes" id="UP000294901"/>
    </source>
</evidence>
<reference evidence="2 3" key="1">
    <citation type="submission" date="2019-03" db="EMBL/GenBank/DDBJ databases">
        <title>Sequencing the genomes of 1000 actinobacteria strains.</title>
        <authorList>
            <person name="Klenk H.-P."/>
        </authorList>
    </citation>
    <scope>NUCLEOTIDE SEQUENCE [LARGE SCALE GENOMIC DNA]</scope>
    <source>
        <strain evidence="2 3">DSM 43805</strain>
    </source>
</reference>
<dbReference type="Gene3D" id="3.10.290.30">
    <property type="entry name" value="MM3350-like"/>
    <property type="match status" value="1"/>
</dbReference>
<dbReference type="Pfam" id="PF07929">
    <property type="entry name" value="PRiA4_ORF3"/>
    <property type="match status" value="1"/>
</dbReference>
<protein>
    <submittedName>
        <fullName evidence="2">PRiA4b ORF-3-like protein</fullName>
    </submittedName>
</protein>
<dbReference type="SUPFAM" id="SSF159941">
    <property type="entry name" value="MM3350-like"/>
    <property type="match status" value="1"/>
</dbReference>
<dbReference type="RefSeq" id="WP_166661118.1">
    <property type="nucleotide sequence ID" value="NZ_BOMD01000082.1"/>
</dbReference>
<evidence type="ECO:0000259" key="1">
    <source>
        <dbReference type="Pfam" id="PF07929"/>
    </source>
</evidence>
<sequence>MSDEDLAAAAAASAPALRQVVDLTRWIGPGRKLTQTGQLTMADARHLVGLLETGDEIDPVIGARMFRTRSSADLPRLAFVVAWAKAAGLLRVVQGRLMPVKKNQRLLERPADLWTAMFTAFGQLGPALCPPGWFASLLGEDFSDGIAVLFASIAEGGGATRIEEAQERVWSALSTRYYLDEATTEQLGHLRKATDRDLHRAAHELVAFGALTEDSETLRLSPTAEHVLRTRFAAVRPGDQIAQIKVTLMDTDPPVWRRLLVPTTLRLDRLDRIIQAAMGWTNSHLHMFVHPTGHYGTPDLDFPMHDERKATFRNLAAREGDTFGYEYDFGDSWTHEVRLEKLVSAEPTGRYPACTDGARACPPEDCGGTTGYQELIDALADPHHPEHDDLRRWLGLEQGTDFDPARFDPADANRRIATVIIARRPGS</sequence>
<dbReference type="AlphaFoldDB" id="A0A4V3C7J6"/>
<dbReference type="Proteomes" id="UP000294901">
    <property type="component" value="Unassembled WGS sequence"/>
</dbReference>
<dbReference type="InterPro" id="IPR012912">
    <property type="entry name" value="Plasmid_pRiA4b_Orf3-like"/>
</dbReference>
<name>A0A4V3C7J6_9ACTN</name>
<dbReference type="PANTHER" id="PTHR41878:SF1">
    <property type="entry name" value="TNPR PROTEIN"/>
    <property type="match status" value="1"/>
</dbReference>
<feature type="domain" description="Plasmid pRiA4b Orf3-like" evidence="1">
    <location>
        <begin position="240"/>
        <end position="409"/>
    </location>
</feature>
<gene>
    <name evidence="2" type="ORF">C8E87_1618</name>
</gene>
<dbReference type="InterPro" id="IPR024047">
    <property type="entry name" value="MM3350-like_sf"/>
</dbReference>
<keyword evidence="3" id="KW-1185">Reference proteome</keyword>
<accession>A0A4V3C7J6</accession>
<dbReference type="PANTHER" id="PTHR41878">
    <property type="entry name" value="LEXA REPRESSOR-RELATED"/>
    <property type="match status" value="1"/>
</dbReference>
<proteinExistence type="predicted"/>